<keyword evidence="2" id="KW-1133">Transmembrane helix</keyword>
<sequence>MARAGFVVSGVAAAVVGGALLAGGIVVGMAFGPDGTVSTTPTRASATGVALLVDGLQIDAVGLPVPEGVGVLTLSARSADGSPVFLGAAAGTDLDIYLAGAPYDVVAELTSGGATTTRQVPGTQQPPPPSSQQFWLRQDEGAPAVLTARIPEGATVVLMRADATPGVDVDLNVTLEVDRAWPAALVLGGAGIVLLCLAVGLMLAARRSRAPGPVGAHAAPAGDTVLPGAAAPGDPSGG</sequence>
<accession>A0ABW1T1J0</accession>
<organism evidence="3 4">
    <name type="scientific">Longivirga aurantiaca</name>
    <dbReference type="NCBI Taxonomy" id="1837743"/>
    <lineage>
        <taxon>Bacteria</taxon>
        <taxon>Bacillati</taxon>
        <taxon>Actinomycetota</taxon>
        <taxon>Actinomycetes</taxon>
        <taxon>Sporichthyales</taxon>
        <taxon>Sporichthyaceae</taxon>
        <taxon>Longivirga</taxon>
    </lineage>
</organism>
<evidence type="ECO:0000313" key="3">
    <source>
        <dbReference type="EMBL" id="MFC6238571.1"/>
    </source>
</evidence>
<name>A0ABW1T1J0_9ACTN</name>
<evidence type="ECO:0008006" key="5">
    <source>
        <dbReference type="Google" id="ProtNLM"/>
    </source>
</evidence>
<dbReference type="EMBL" id="JBHSTI010000008">
    <property type="protein sequence ID" value="MFC6238571.1"/>
    <property type="molecule type" value="Genomic_DNA"/>
</dbReference>
<feature type="region of interest" description="Disordered" evidence="1">
    <location>
        <begin position="211"/>
        <end position="238"/>
    </location>
</feature>
<feature type="transmembrane region" description="Helical" evidence="2">
    <location>
        <begin position="180"/>
        <end position="204"/>
    </location>
</feature>
<dbReference type="Proteomes" id="UP001596138">
    <property type="component" value="Unassembled WGS sequence"/>
</dbReference>
<protein>
    <recommendedName>
        <fullName evidence="5">DUF4397 domain-containing protein</fullName>
    </recommendedName>
</protein>
<keyword evidence="4" id="KW-1185">Reference proteome</keyword>
<comment type="caution">
    <text evidence="3">The sequence shown here is derived from an EMBL/GenBank/DDBJ whole genome shotgun (WGS) entry which is preliminary data.</text>
</comment>
<evidence type="ECO:0000313" key="4">
    <source>
        <dbReference type="Proteomes" id="UP001596138"/>
    </source>
</evidence>
<proteinExistence type="predicted"/>
<feature type="compositionally biased region" description="Polar residues" evidence="1">
    <location>
        <begin position="114"/>
        <end position="123"/>
    </location>
</feature>
<reference evidence="4" key="1">
    <citation type="journal article" date="2019" name="Int. J. Syst. Evol. Microbiol.">
        <title>The Global Catalogue of Microorganisms (GCM) 10K type strain sequencing project: providing services to taxonomists for standard genome sequencing and annotation.</title>
        <authorList>
            <consortium name="The Broad Institute Genomics Platform"/>
            <consortium name="The Broad Institute Genome Sequencing Center for Infectious Disease"/>
            <person name="Wu L."/>
            <person name="Ma J."/>
        </authorList>
    </citation>
    <scope>NUCLEOTIDE SEQUENCE [LARGE SCALE GENOMIC DNA]</scope>
    <source>
        <strain evidence="4">CGMCC 4.7317</strain>
    </source>
</reference>
<dbReference type="RefSeq" id="WP_386766894.1">
    <property type="nucleotide sequence ID" value="NZ_JBHSTI010000008.1"/>
</dbReference>
<feature type="region of interest" description="Disordered" evidence="1">
    <location>
        <begin position="114"/>
        <end position="133"/>
    </location>
</feature>
<evidence type="ECO:0000256" key="2">
    <source>
        <dbReference type="SAM" id="Phobius"/>
    </source>
</evidence>
<gene>
    <name evidence="3" type="ORF">ACFQGU_11835</name>
</gene>
<evidence type="ECO:0000256" key="1">
    <source>
        <dbReference type="SAM" id="MobiDB-lite"/>
    </source>
</evidence>
<keyword evidence="2" id="KW-0472">Membrane</keyword>
<keyword evidence="2" id="KW-0812">Transmembrane</keyword>
<feature type="transmembrane region" description="Helical" evidence="2">
    <location>
        <begin position="7"/>
        <end position="31"/>
    </location>
</feature>